<keyword evidence="3" id="KW-0614">Plasmid</keyword>
<evidence type="ECO:0000313" key="4">
    <source>
        <dbReference type="Proteomes" id="UP000078468"/>
    </source>
</evidence>
<accession>A0A191VB34</accession>
<dbReference type="GO" id="GO:0043709">
    <property type="term" value="P:cell adhesion involved in single-species biofilm formation"/>
    <property type="evidence" value="ECO:0007669"/>
    <property type="project" value="TreeGrafter"/>
</dbReference>
<dbReference type="Proteomes" id="UP000078468">
    <property type="component" value="Plasmid pspa1"/>
</dbReference>
<dbReference type="GO" id="GO:0052621">
    <property type="term" value="F:diguanylate cyclase activity"/>
    <property type="evidence" value="ECO:0007669"/>
    <property type="project" value="TreeGrafter"/>
</dbReference>
<proteinExistence type="predicted"/>
<organism evidence="3 4">
    <name type="scientific">Streptomyces parvulus</name>
    <dbReference type="NCBI Taxonomy" id="146923"/>
    <lineage>
        <taxon>Bacteria</taxon>
        <taxon>Bacillati</taxon>
        <taxon>Actinomycetota</taxon>
        <taxon>Actinomycetes</taxon>
        <taxon>Kitasatosporales</taxon>
        <taxon>Streptomycetaceae</taxon>
        <taxon>Streptomyces</taxon>
    </lineage>
</organism>
<gene>
    <name evidence="3" type="ORF">Spa2297_34255</name>
</gene>
<dbReference type="InterPro" id="IPR000160">
    <property type="entry name" value="GGDEF_dom"/>
</dbReference>
<sequence length="261" mass="27322">MPSPPAQTAEAHPHKSLDSHGGAPLHSARTGENGDPIMPAAAVLRQRSRALVFAATVPLALAALADDVRVRRQLHEARLDPLSGLPGRADLLAHTSRLLSTASRDGVHLIMLDGNGFKAVNDTYGHTTGDAVIHAMGTRLARWTQRRPALAARLGGDEFGVVAVLSCRSALAEIAALRDQVQQPVHHDGHALNLTASFGTARAADLPGEPADRLLRAADTAMYRAKQGHAAFPSLAGVADAYADAVNGRRAGRPGAHLPLA</sequence>
<feature type="domain" description="GGDEF" evidence="2">
    <location>
        <begin position="105"/>
        <end position="237"/>
    </location>
</feature>
<dbReference type="PANTHER" id="PTHR45138:SF9">
    <property type="entry name" value="DIGUANYLATE CYCLASE DGCM-RELATED"/>
    <property type="match status" value="1"/>
</dbReference>
<dbReference type="KEGG" id="spav:Spa2297_34255"/>
<feature type="region of interest" description="Disordered" evidence="1">
    <location>
        <begin position="1"/>
        <end position="34"/>
    </location>
</feature>
<dbReference type="SUPFAM" id="SSF55073">
    <property type="entry name" value="Nucleotide cyclase"/>
    <property type="match status" value="1"/>
</dbReference>
<evidence type="ECO:0000256" key="1">
    <source>
        <dbReference type="SAM" id="MobiDB-lite"/>
    </source>
</evidence>
<dbReference type="CDD" id="cd01949">
    <property type="entry name" value="GGDEF"/>
    <property type="match status" value="1"/>
</dbReference>
<dbReference type="InterPro" id="IPR050469">
    <property type="entry name" value="Diguanylate_Cyclase"/>
</dbReference>
<evidence type="ECO:0000313" key="3">
    <source>
        <dbReference type="EMBL" id="ANJ12132.1"/>
    </source>
</evidence>
<dbReference type="InterPro" id="IPR043128">
    <property type="entry name" value="Rev_trsase/Diguanyl_cyclase"/>
</dbReference>
<reference evidence="3 4" key="1">
    <citation type="submission" date="2016-05" db="EMBL/GenBank/DDBJ databases">
        <title>Non-Contiguous Finished Genome Sequence of Streptomyces parvulus 2297 Integrated Site-Specifically with Actinophage R4.</title>
        <authorList>
            <person name="Nishizawa T."/>
            <person name="Miura T."/>
            <person name="Harada C."/>
            <person name="Guo Y."/>
            <person name="Narisawa K."/>
            <person name="Ohta H."/>
            <person name="Takahashi H."/>
            <person name="Shirai M."/>
        </authorList>
    </citation>
    <scope>NUCLEOTIDE SEQUENCE [LARGE SCALE GENOMIC DNA]</scope>
    <source>
        <strain evidence="3 4">2297</strain>
        <plasmid evidence="4">pspa1</plasmid>
    </source>
</reference>
<evidence type="ECO:0000259" key="2">
    <source>
        <dbReference type="PROSITE" id="PS50887"/>
    </source>
</evidence>
<dbReference type="InterPro" id="IPR029787">
    <property type="entry name" value="Nucleotide_cyclase"/>
</dbReference>
<dbReference type="AlphaFoldDB" id="A0A191VB34"/>
<dbReference type="PANTHER" id="PTHR45138">
    <property type="entry name" value="REGULATORY COMPONENTS OF SENSORY TRANSDUCTION SYSTEM"/>
    <property type="match status" value="1"/>
</dbReference>
<dbReference type="SMART" id="SM00267">
    <property type="entry name" value="GGDEF"/>
    <property type="match status" value="1"/>
</dbReference>
<dbReference type="PROSITE" id="PS50887">
    <property type="entry name" value="GGDEF"/>
    <property type="match status" value="1"/>
</dbReference>
<protein>
    <recommendedName>
        <fullName evidence="2">GGDEF domain-containing protein</fullName>
    </recommendedName>
</protein>
<dbReference type="GO" id="GO:1902201">
    <property type="term" value="P:negative regulation of bacterial-type flagellum-dependent cell motility"/>
    <property type="evidence" value="ECO:0007669"/>
    <property type="project" value="TreeGrafter"/>
</dbReference>
<dbReference type="NCBIfam" id="TIGR00254">
    <property type="entry name" value="GGDEF"/>
    <property type="match status" value="1"/>
</dbReference>
<dbReference type="Gene3D" id="3.30.70.270">
    <property type="match status" value="1"/>
</dbReference>
<name>A0A191VB34_9ACTN</name>
<geneLocation type="plasmid" evidence="4">
    <name>pspa1</name>
</geneLocation>
<dbReference type="GO" id="GO:0005886">
    <property type="term" value="C:plasma membrane"/>
    <property type="evidence" value="ECO:0007669"/>
    <property type="project" value="TreeGrafter"/>
</dbReference>
<dbReference type="EMBL" id="CP015867">
    <property type="protein sequence ID" value="ANJ12132.1"/>
    <property type="molecule type" value="Genomic_DNA"/>
</dbReference>
<dbReference type="Pfam" id="PF00990">
    <property type="entry name" value="GGDEF"/>
    <property type="match status" value="1"/>
</dbReference>